<dbReference type="EMBL" id="VMNW02000014">
    <property type="protein sequence ID" value="KAA9162111.1"/>
    <property type="molecule type" value="Genomic_DNA"/>
</dbReference>
<feature type="signal peptide" evidence="1">
    <location>
        <begin position="1"/>
        <end position="23"/>
    </location>
</feature>
<evidence type="ECO:0008006" key="4">
    <source>
        <dbReference type="Google" id="ProtNLM"/>
    </source>
</evidence>
<sequence>MRRSTGVAAMALCLAALPATASADQISGSGAGSVGAVDIAVGQQTAHQDPLAPCEVDKTAENRSDPVTVGTTTKFGLGSTTCKRNDDGTVSVQVSGQRFETTVLKQFGGPVITARTFKSGCNSTANGSNGSMELGTVTGVTVPQNIPANYVVTIPGANGAPPLAEVVLNELIVPTPADGSLVTHAMHIKLFPQGGPASGDILVGTAVCAPYGG</sequence>
<organism evidence="2 3">
    <name type="scientific">Amycolatopsis acidicola</name>
    <dbReference type="NCBI Taxonomy" id="2596893"/>
    <lineage>
        <taxon>Bacteria</taxon>
        <taxon>Bacillati</taxon>
        <taxon>Actinomycetota</taxon>
        <taxon>Actinomycetes</taxon>
        <taxon>Pseudonocardiales</taxon>
        <taxon>Pseudonocardiaceae</taxon>
        <taxon>Amycolatopsis</taxon>
    </lineage>
</organism>
<comment type="caution">
    <text evidence="2">The sequence shown here is derived from an EMBL/GenBank/DDBJ whole genome shotgun (WGS) entry which is preliminary data.</text>
</comment>
<reference evidence="2" key="1">
    <citation type="submission" date="2019-09" db="EMBL/GenBank/DDBJ databases">
        <authorList>
            <person name="Teo W.F.A."/>
            <person name="Duangmal K."/>
        </authorList>
    </citation>
    <scope>NUCLEOTIDE SEQUENCE [LARGE SCALE GENOMIC DNA]</scope>
    <source>
        <strain evidence="2">K81G1</strain>
    </source>
</reference>
<feature type="chain" id="PRO_5024443869" description="DUF4232 domain-containing protein" evidence="1">
    <location>
        <begin position="24"/>
        <end position="213"/>
    </location>
</feature>
<accession>A0A5N0VAV2</accession>
<dbReference type="Proteomes" id="UP000319769">
    <property type="component" value="Unassembled WGS sequence"/>
</dbReference>
<dbReference type="RefSeq" id="WP_144747214.1">
    <property type="nucleotide sequence ID" value="NZ_VMNW02000014.1"/>
</dbReference>
<gene>
    <name evidence="2" type="ORF">FPZ12_012810</name>
</gene>
<proteinExistence type="predicted"/>
<name>A0A5N0VAV2_9PSEU</name>
<evidence type="ECO:0000256" key="1">
    <source>
        <dbReference type="SAM" id="SignalP"/>
    </source>
</evidence>
<dbReference type="AlphaFoldDB" id="A0A5N0VAV2"/>
<evidence type="ECO:0000313" key="2">
    <source>
        <dbReference type="EMBL" id="KAA9162111.1"/>
    </source>
</evidence>
<protein>
    <recommendedName>
        <fullName evidence="4">DUF4232 domain-containing protein</fullName>
    </recommendedName>
</protein>
<dbReference type="OrthoDB" id="3637640at2"/>
<dbReference type="NCBIfam" id="NF040603">
    <property type="entry name" value="choice_anch_P"/>
    <property type="match status" value="1"/>
</dbReference>
<keyword evidence="3" id="KW-1185">Reference proteome</keyword>
<evidence type="ECO:0000313" key="3">
    <source>
        <dbReference type="Proteomes" id="UP000319769"/>
    </source>
</evidence>
<keyword evidence="1" id="KW-0732">Signal</keyword>